<dbReference type="EMBL" id="HBFQ01011019">
    <property type="protein sequence ID" value="CAD8833386.1"/>
    <property type="molecule type" value="Transcribed_RNA"/>
</dbReference>
<reference evidence="1" key="1">
    <citation type="submission" date="2021-01" db="EMBL/GenBank/DDBJ databases">
        <authorList>
            <person name="Corre E."/>
            <person name="Pelletier E."/>
            <person name="Niang G."/>
            <person name="Scheremetjew M."/>
            <person name="Finn R."/>
            <person name="Kale V."/>
            <person name="Holt S."/>
            <person name="Cochrane G."/>
            <person name="Meng A."/>
            <person name="Brown T."/>
            <person name="Cohen L."/>
        </authorList>
    </citation>
    <scope>NUCLEOTIDE SEQUENCE</scope>
</reference>
<accession>A0A7S0ZVG3</accession>
<protein>
    <submittedName>
        <fullName evidence="1">Uncharacterized protein</fullName>
    </submittedName>
</protein>
<evidence type="ECO:0000313" key="1">
    <source>
        <dbReference type="EMBL" id="CAD8833386.1"/>
    </source>
</evidence>
<dbReference type="AlphaFoldDB" id="A0A7S0ZVG3"/>
<sequence>MLASSFRSLSSVGGQWRLPQLTTASRAASYIMDSSRLEGSFVASSSKKMLRQENVARRHIDQYTQAKQRGDMKQALRLLDRASHLSEYVFVQKPNDAGGKDLIPLSALVPRFRYAESELPRVLLPVAIHPSFGDVLADEARLEGVAP</sequence>
<proteinExistence type="predicted"/>
<gene>
    <name evidence="1" type="ORF">NSCI0253_LOCUS7734</name>
</gene>
<name>A0A7S0ZVG3_NOCSC</name>
<organism evidence="1">
    <name type="scientific">Noctiluca scintillans</name>
    <name type="common">Sea sparkle</name>
    <name type="synonym">Red tide dinoflagellate</name>
    <dbReference type="NCBI Taxonomy" id="2966"/>
    <lineage>
        <taxon>Eukaryota</taxon>
        <taxon>Sar</taxon>
        <taxon>Alveolata</taxon>
        <taxon>Dinophyceae</taxon>
        <taxon>Noctilucales</taxon>
        <taxon>Noctilucaceae</taxon>
        <taxon>Noctiluca</taxon>
    </lineage>
</organism>